<dbReference type="InterPro" id="IPR050500">
    <property type="entry name" value="Phos_Acetyltrans/Butyryltrans"/>
</dbReference>
<dbReference type="Pfam" id="PF01515">
    <property type="entry name" value="PTA_PTB"/>
    <property type="match status" value="1"/>
</dbReference>
<keyword evidence="3" id="KW-0808">Transferase</keyword>
<sequence length="325" mass="33394">MTTNSNNFADFLIAAAKQKRRRIVLPESGDSRVLAAAAKAQLTGIADCILLGETATVCRHADEAGIDLPTSVAVETPNIDQLAPLLAKWRAHKGLTEEAARVWLQTDATAAAAAMVRAQEADGMVAGAATTSAAVLRPVLQIIGPAKDADLVSSCFLMCLPQGIKIFADCALNVRPTAAQLSSIAVQSAQTAVHFGVSPVVALLSYATGDSATSDEVARVSEATTLTQALLPDIPVAGPIQYDAAVSPIIASQKAPQWKAAGKATVLVFPDVASGNITYKAVQQTAKIVAIGPLMQGLAAPANDLSRGATVNDICYTIAATAAQG</sequence>
<dbReference type="Proteomes" id="UP001168167">
    <property type="component" value="Unassembled WGS sequence"/>
</dbReference>
<dbReference type="InterPro" id="IPR002505">
    <property type="entry name" value="PTA_PTB"/>
</dbReference>
<dbReference type="Gene3D" id="3.40.50.10750">
    <property type="entry name" value="Isocitrate/Isopropylmalate dehydrogenase-like"/>
    <property type="match status" value="1"/>
</dbReference>
<keyword evidence="4 6" id="KW-0012">Acyltransferase</keyword>
<evidence type="ECO:0000313" key="6">
    <source>
        <dbReference type="EMBL" id="MDM5147170.1"/>
    </source>
</evidence>
<evidence type="ECO:0000256" key="3">
    <source>
        <dbReference type="ARBA" id="ARBA00022679"/>
    </source>
</evidence>
<evidence type="ECO:0000256" key="1">
    <source>
        <dbReference type="ARBA" id="ARBA00000705"/>
    </source>
</evidence>
<dbReference type="PIRSF" id="PIRSF000428">
    <property type="entry name" value="P_Ac_trans"/>
    <property type="match status" value="1"/>
</dbReference>
<comment type="caution">
    <text evidence="6">The sequence shown here is derived from an EMBL/GenBank/DDBJ whole genome shotgun (WGS) entry which is preliminary data.</text>
</comment>
<dbReference type="SUPFAM" id="SSF53659">
    <property type="entry name" value="Isocitrate/Isopropylmalate dehydrogenase-like"/>
    <property type="match status" value="1"/>
</dbReference>
<dbReference type="NCBIfam" id="NF007233">
    <property type="entry name" value="PRK09653.1"/>
    <property type="match status" value="1"/>
</dbReference>
<dbReference type="GO" id="GO:0016746">
    <property type="term" value="F:acyltransferase activity"/>
    <property type="evidence" value="ECO:0007669"/>
    <property type="project" value="UniProtKB-KW"/>
</dbReference>
<protein>
    <submittedName>
        <fullName evidence="6">Phosphate acyltransferase</fullName>
    </submittedName>
</protein>
<accession>A0ABT7QKG4</accession>
<evidence type="ECO:0000259" key="5">
    <source>
        <dbReference type="Pfam" id="PF01515"/>
    </source>
</evidence>
<reference evidence="6" key="1">
    <citation type="submission" date="2022-08" db="EMBL/GenBank/DDBJ databases">
        <authorList>
            <person name="Dzunkova M."/>
            <person name="La Clair J."/>
            <person name="Tyml T."/>
            <person name="Doud D."/>
            <person name="Schulz F."/>
            <person name="Piquer S."/>
            <person name="Porcel Sanchis D."/>
            <person name="Osborn A."/>
            <person name="Robinson D."/>
            <person name="Louie K.B."/>
            <person name="Bowen B.P."/>
            <person name="Bowers R."/>
            <person name="Lee J."/>
            <person name="Arnau Llombart V."/>
            <person name="Diaz Villanueva W."/>
            <person name="Gosliner T."/>
            <person name="Northen T."/>
            <person name="Cheng J.-F."/>
            <person name="Burkart M.D."/>
            <person name="Woyke T."/>
        </authorList>
    </citation>
    <scope>NUCLEOTIDE SEQUENCE</scope>
    <source>
        <strain evidence="6">Df01</strain>
    </source>
</reference>
<gene>
    <name evidence="6" type="ORF">NQX30_02095</name>
</gene>
<name>A0ABT7QKG4_9GAMM</name>
<evidence type="ECO:0000256" key="4">
    <source>
        <dbReference type="ARBA" id="ARBA00023315"/>
    </source>
</evidence>
<comment type="similarity">
    <text evidence="2">Belongs to the phosphate acetyltransferase and butyryltransferase family.</text>
</comment>
<proteinExistence type="inferred from homology"/>
<feature type="domain" description="Phosphate acetyl/butaryl transferase" evidence="5">
    <location>
        <begin position="9"/>
        <end position="322"/>
    </location>
</feature>
<dbReference type="PANTHER" id="PTHR43356:SF3">
    <property type="entry name" value="PHOSPHATE ACETYLTRANSFERASE"/>
    <property type="match status" value="1"/>
</dbReference>
<dbReference type="EMBL" id="JANQAO010000001">
    <property type="protein sequence ID" value="MDM5147170.1"/>
    <property type="molecule type" value="Genomic_DNA"/>
</dbReference>
<evidence type="ECO:0000313" key="7">
    <source>
        <dbReference type="Proteomes" id="UP001168167"/>
    </source>
</evidence>
<keyword evidence="7" id="KW-1185">Reference proteome</keyword>
<dbReference type="PANTHER" id="PTHR43356">
    <property type="entry name" value="PHOSPHATE ACETYLTRANSFERASE"/>
    <property type="match status" value="1"/>
</dbReference>
<evidence type="ECO:0000256" key="2">
    <source>
        <dbReference type="ARBA" id="ARBA00005656"/>
    </source>
</evidence>
<dbReference type="InterPro" id="IPR012147">
    <property type="entry name" value="P_Ac_Bu_trans"/>
</dbReference>
<dbReference type="Gene3D" id="3.40.50.10950">
    <property type="match status" value="1"/>
</dbReference>
<dbReference type="InterPro" id="IPR042112">
    <property type="entry name" value="P_AcTrfase_dom2"/>
</dbReference>
<comment type="catalytic activity">
    <reaction evidence="1">
        <text>acetyl-CoA + phosphate = acetyl phosphate + CoA</text>
        <dbReference type="Rhea" id="RHEA:19521"/>
        <dbReference type="ChEBI" id="CHEBI:22191"/>
        <dbReference type="ChEBI" id="CHEBI:43474"/>
        <dbReference type="ChEBI" id="CHEBI:57287"/>
        <dbReference type="ChEBI" id="CHEBI:57288"/>
        <dbReference type="EC" id="2.3.1.8"/>
    </reaction>
</comment>
<organism evidence="6 7">
    <name type="scientific">Candidatus Doriopsillibacter californiensis</name>
    <dbReference type="NCBI Taxonomy" id="2970740"/>
    <lineage>
        <taxon>Bacteria</taxon>
        <taxon>Pseudomonadati</taxon>
        <taxon>Pseudomonadota</taxon>
        <taxon>Gammaproteobacteria</taxon>
        <taxon>Candidatus Tethybacterales</taxon>
        <taxon>Candidatus Persebacteraceae</taxon>
        <taxon>Candidatus Doriopsillibacter</taxon>
    </lineage>
</organism>
<reference evidence="6" key="2">
    <citation type="journal article" date="2023" name="Microbiome">
        <title>Synthase-selected sorting approach identifies a beta-lactone synthase in a nudibranch symbiotic bacterium.</title>
        <authorList>
            <person name="Dzunkova M."/>
            <person name="La Clair J.J."/>
            <person name="Tyml T."/>
            <person name="Doud D."/>
            <person name="Schulz F."/>
            <person name="Piquer-Esteban S."/>
            <person name="Porcel Sanchis D."/>
            <person name="Osborn A."/>
            <person name="Robinson D."/>
            <person name="Louie K.B."/>
            <person name="Bowen B.P."/>
            <person name="Bowers R.M."/>
            <person name="Lee J."/>
            <person name="Arnau V."/>
            <person name="Diaz-Villanueva W."/>
            <person name="Stepanauskas R."/>
            <person name="Gosliner T."/>
            <person name="Date S.V."/>
            <person name="Northen T.R."/>
            <person name="Cheng J.F."/>
            <person name="Burkart M.D."/>
            <person name="Woyke T."/>
        </authorList>
    </citation>
    <scope>NUCLEOTIDE SEQUENCE</scope>
    <source>
        <strain evidence="6">Df01</strain>
    </source>
</reference>
<dbReference type="InterPro" id="IPR042113">
    <property type="entry name" value="P_AcTrfase_dom1"/>
</dbReference>